<dbReference type="AlphaFoldDB" id="A0AAV7BPW9"/>
<sequence length="95" mass="11168">MCRLVVQDGIGGLQFFFFDVHPQALKILQMSNPDTRLTDRECKEPEVSCDLSRLFTFTSLGFVKLRLIDDEFPECWLQRSWTLRAELIQRSIFHS</sequence>
<name>A0AAV7BPW9_ENGPU</name>
<comment type="caution">
    <text evidence="1">The sequence shown here is derived from an EMBL/GenBank/DDBJ whole genome shotgun (WGS) entry which is preliminary data.</text>
</comment>
<keyword evidence="2" id="KW-1185">Reference proteome</keyword>
<organism evidence="1 2">
    <name type="scientific">Engystomops pustulosus</name>
    <name type="common">Tungara frog</name>
    <name type="synonym">Physalaemus pustulosus</name>
    <dbReference type="NCBI Taxonomy" id="76066"/>
    <lineage>
        <taxon>Eukaryota</taxon>
        <taxon>Metazoa</taxon>
        <taxon>Chordata</taxon>
        <taxon>Craniata</taxon>
        <taxon>Vertebrata</taxon>
        <taxon>Euteleostomi</taxon>
        <taxon>Amphibia</taxon>
        <taxon>Batrachia</taxon>
        <taxon>Anura</taxon>
        <taxon>Neobatrachia</taxon>
        <taxon>Hyloidea</taxon>
        <taxon>Leptodactylidae</taxon>
        <taxon>Leiuperinae</taxon>
        <taxon>Engystomops</taxon>
    </lineage>
</organism>
<dbReference type="EMBL" id="WNYA01000004">
    <property type="protein sequence ID" value="KAG8574760.1"/>
    <property type="molecule type" value="Genomic_DNA"/>
</dbReference>
<evidence type="ECO:0000313" key="1">
    <source>
        <dbReference type="EMBL" id="KAG8574760.1"/>
    </source>
</evidence>
<evidence type="ECO:0000313" key="2">
    <source>
        <dbReference type="Proteomes" id="UP000824782"/>
    </source>
</evidence>
<gene>
    <name evidence="1" type="ORF">GDO81_009318</name>
</gene>
<protein>
    <submittedName>
        <fullName evidence="1">Uncharacterized protein</fullName>
    </submittedName>
</protein>
<reference evidence="1" key="1">
    <citation type="thesis" date="2020" institute="ProQuest LLC" country="789 East Eisenhower Parkway, Ann Arbor, MI, USA">
        <title>Comparative Genomics and Chromosome Evolution.</title>
        <authorList>
            <person name="Mudd A.B."/>
        </authorList>
    </citation>
    <scope>NUCLEOTIDE SEQUENCE</scope>
    <source>
        <strain evidence="1">237g6f4</strain>
        <tissue evidence="1">Blood</tissue>
    </source>
</reference>
<proteinExistence type="predicted"/>
<accession>A0AAV7BPW9</accession>
<dbReference type="Proteomes" id="UP000824782">
    <property type="component" value="Unassembled WGS sequence"/>
</dbReference>